<accession>A0A7S9DWD4</accession>
<keyword evidence="1" id="KW-0812">Transmembrane</keyword>
<reference evidence="2 3" key="1">
    <citation type="submission" date="2020-11" db="EMBL/GenBank/DDBJ databases">
        <title>Complete genome sequence for Salinimonas sp. strain G2-b.</title>
        <authorList>
            <person name="Park S.-J."/>
        </authorList>
    </citation>
    <scope>NUCLEOTIDE SEQUENCE [LARGE SCALE GENOMIC DNA]</scope>
    <source>
        <strain evidence="2 3">G2-b</strain>
    </source>
</reference>
<gene>
    <name evidence="2" type="ORF">IT774_12500</name>
</gene>
<proteinExistence type="predicted"/>
<keyword evidence="1" id="KW-1133">Transmembrane helix</keyword>
<protein>
    <submittedName>
        <fullName evidence="2">Uncharacterized protein</fullName>
    </submittedName>
</protein>
<dbReference type="EMBL" id="CP064795">
    <property type="protein sequence ID" value="QPG04968.1"/>
    <property type="molecule type" value="Genomic_DNA"/>
</dbReference>
<keyword evidence="3" id="KW-1185">Reference proteome</keyword>
<feature type="transmembrane region" description="Helical" evidence="1">
    <location>
        <begin position="22"/>
        <end position="42"/>
    </location>
</feature>
<feature type="transmembrane region" description="Helical" evidence="1">
    <location>
        <begin position="63"/>
        <end position="84"/>
    </location>
</feature>
<evidence type="ECO:0000313" key="3">
    <source>
        <dbReference type="Proteomes" id="UP000595095"/>
    </source>
</evidence>
<name>A0A7S9DWD4_9ALTE</name>
<dbReference type="Proteomes" id="UP000595095">
    <property type="component" value="Chromosome"/>
</dbReference>
<organism evidence="2 3">
    <name type="scientific">Salinimonas marina</name>
    <dbReference type="NCBI Taxonomy" id="2785918"/>
    <lineage>
        <taxon>Bacteria</taxon>
        <taxon>Pseudomonadati</taxon>
        <taxon>Pseudomonadota</taxon>
        <taxon>Gammaproteobacteria</taxon>
        <taxon>Alteromonadales</taxon>
        <taxon>Alteromonadaceae</taxon>
        <taxon>Alteromonas/Salinimonas group</taxon>
        <taxon>Salinimonas</taxon>
    </lineage>
</organism>
<evidence type="ECO:0000256" key="1">
    <source>
        <dbReference type="SAM" id="Phobius"/>
    </source>
</evidence>
<keyword evidence="1" id="KW-0472">Membrane</keyword>
<evidence type="ECO:0000313" key="2">
    <source>
        <dbReference type="EMBL" id="QPG04968.1"/>
    </source>
</evidence>
<dbReference type="KEGG" id="smaa:IT774_12500"/>
<dbReference type="AlphaFoldDB" id="A0A7S9DWD4"/>
<sequence>MSLAFFSITDSPDNGAIFPNDFNIADIAIIVLSACCGAFFIINATCSAFRPGLVFVVPSALCLMYRQGIEIPLVFFTLIFKFYIYQ</sequence>